<protein>
    <submittedName>
        <fullName evidence="2">Uncharacterized protein</fullName>
    </submittedName>
</protein>
<dbReference type="OrthoDB" id="882004at2"/>
<dbReference type="EMBL" id="SRLA01000002">
    <property type="protein sequence ID" value="TGE07625.1"/>
    <property type="molecule type" value="Genomic_DNA"/>
</dbReference>
<sequence length="231" mass="25957">MKETPEEGPELGRPHLHKAIANLPSHEPDEHTWTQIEQQLNLTTLLGQAPPELPEHEPDELVWDGIMARLDQPEPAAVPPAAAPVVRRMWPSQVLRVGAIAASWLLVLLAWHYWPSATPQRIVAQERISYTVETVPTAATTEEPLPLPNDAAQEHEGMAFINAQCSKVPVGCQSPEFQNLKQQMAELDAEEKRLQREVQRFGNNPELIRYQTRVTTMKATVTKELIQLLIS</sequence>
<evidence type="ECO:0000313" key="2">
    <source>
        <dbReference type="EMBL" id="TGE07625.1"/>
    </source>
</evidence>
<accession>A0A4Z0P6T7</accession>
<dbReference type="RefSeq" id="WP_135432877.1">
    <property type="nucleotide sequence ID" value="NZ_SRLA01000002.1"/>
</dbReference>
<keyword evidence="1" id="KW-0175">Coiled coil</keyword>
<evidence type="ECO:0000313" key="3">
    <source>
        <dbReference type="Proteomes" id="UP000298337"/>
    </source>
</evidence>
<keyword evidence="3" id="KW-1185">Reference proteome</keyword>
<dbReference type="Proteomes" id="UP000298337">
    <property type="component" value="Unassembled WGS sequence"/>
</dbReference>
<comment type="caution">
    <text evidence="2">The sequence shown here is derived from an EMBL/GenBank/DDBJ whole genome shotgun (WGS) entry which is preliminary data.</text>
</comment>
<gene>
    <name evidence="2" type="ORF">EU556_07675</name>
</gene>
<feature type="coiled-coil region" evidence="1">
    <location>
        <begin position="177"/>
        <end position="204"/>
    </location>
</feature>
<name>A0A4Z0P6T7_9BACT</name>
<proteinExistence type="predicted"/>
<dbReference type="AlphaFoldDB" id="A0A4Z0P6T7"/>
<evidence type="ECO:0000256" key="1">
    <source>
        <dbReference type="SAM" id="Coils"/>
    </source>
</evidence>
<reference evidence="2 3" key="1">
    <citation type="submission" date="2019-04" db="EMBL/GenBank/DDBJ databases">
        <authorList>
            <person name="Feng G."/>
            <person name="Zhang J."/>
            <person name="Zhu H."/>
        </authorList>
    </citation>
    <scope>NUCLEOTIDE SEQUENCE [LARGE SCALE GENOMIC DNA]</scope>
    <source>
        <strain evidence="2 3">92R-1</strain>
    </source>
</reference>
<organism evidence="2 3">
    <name type="scientific">Hymenobacter fodinae</name>
    <dbReference type="NCBI Taxonomy" id="2510796"/>
    <lineage>
        <taxon>Bacteria</taxon>
        <taxon>Pseudomonadati</taxon>
        <taxon>Bacteroidota</taxon>
        <taxon>Cytophagia</taxon>
        <taxon>Cytophagales</taxon>
        <taxon>Hymenobacteraceae</taxon>
        <taxon>Hymenobacter</taxon>
    </lineage>
</organism>